<dbReference type="Proteomes" id="UP001596091">
    <property type="component" value="Unassembled WGS sequence"/>
</dbReference>
<dbReference type="RefSeq" id="WP_263341881.1">
    <property type="nucleotide sequence ID" value="NZ_JAGSYH010000008.1"/>
</dbReference>
<dbReference type="SUPFAM" id="SSF50969">
    <property type="entry name" value="YVTN repeat-like/Quinoprotein amine dehydrogenase"/>
    <property type="match status" value="1"/>
</dbReference>
<comment type="caution">
    <text evidence="1">The sequence shown here is derived from an EMBL/GenBank/DDBJ whole genome shotgun (WGS) entry which is preliminary data.</text>
</comment>
<protein>
    <submittedName>
        <fullName evidence="1">Lactonase family protein</fullName>
    </submittedName>
</protein>
<gene>
    <name evidence="1" type="ORF">ACFPT7_24290</name>
</gene>
<dbReference type="Gene3D" id="2.130.10.10">
    <property type="entry name" value="YVTN repeat-like/Quinoprotein amine dehydrogenase"/>
    <property type="match status" value="2"/>
</dbReference>
<keyword evidence="2" id="KW-1185">Reference proteome</keyword>
<dbReference type="SUPFAM" id="SSF50956">
    <property type="entry name" value="Thermostable phytase (3-phytase)"/>
    <property type="match status" value="1"/>
</dbReference>
<accession>A0ABW1EME9</accession>
<evidence type="ECO:0000313" key="2">
    <source>
        <dbReference type="Proteomes" id="UP001596091"/>
    </source>
</evidence>
<name>A0ABW1EME9_9BACT</name>
<evidence type="ECO:0000313" key="1">
    <source>
        <dbReference type="EMBL" id="MFC5865447.1"/>
    </source>
</evidence>
<reference evidence="2" key="1">
    <citation type="journal article" date="2019" name="Int. J. Syst. Evol. Microbiol.">
        <title>The Global Catalogue of Microorganisms (GCM) 10K type strain sequencing project: providing services to taxonomists for standard genome sequencing and annotation.</title>
        <authorList>
            <consortium name="The Broad Institute Genomics Platform"/>
            <consortium name="The Broad Institute Genome Sequencing Center for Infectious Disease"/>
            <person name="Wu L."/>
            <person name="Ma J."/>
        </authorList>
    </citation>
    <scope>NUCLEOTIDE SEQUENCE [LARGE SCALE GENOMIC DNA]</scope>
    <source>
        <strain evidence="2">JCM 4087</strain>
    </source>
</reference>
<proteinExistence type="predicted"/>
<sequence>MSHGLSPRRWIRLGVAVPLTMALGLTGCSGFFTPVNNNGGTTTGSTTYAYVTNVNSSGTGGTITEYTDTSGVLTAVSGSPITLPALPTSIVVAPNNDFLFVATSLGVFVYTIGTGGALTEGNNGNVAYFNQNGLIPQSVAVDATSSWLIITYQKSTEVDALPIDSTQGVPTGSVYPATSTFAATNPTVVMSPANANVFVSLGTGGVNAFGFSPTATTSTPWGSRVAIPLTSGAINVADNAVAVDPTSTYLYIAEASTATTAVAGSLRTFPIANLVTSAEKDVPVGIGPSAILAEPTGSYVYVTNESDGTISGFSASAGVLTALSGSPFSTGKLPVGIAEDSTESYVSVIGYGTNPNLWLYKYDATTAGTLDVQTTATTASSNPSLSNGIALSH</sequence>
<dbReference type="InterPro" id="IPR015943">
    <property type="entry name" value="WD40/YVTN_repeat-like_dom_sf"/>
</dbReference>
<dbReference type="InterPro" id="IPR011044">
    <property type="entry name" value="Quino_amine_DH_bsu"/>
</dbReference>
<dbReference type="EMBL" id="JBHSPH010000020">
    <property type="protein sequence ID" value="MFC5865447.1"/>
    <property type="molecule type" value="Genomic_DNA"/>
</dbReference>
<organism evidence="1 2">
    <name type="scientific">Acidicapsa dinghuensis</name>
    <dbReference type="NCBI Taxonomy" id="2218256"/>
    <lineage>
        <taxon>Bacteria</taxon>
        <taxon>Pseudomonadati</taxon>
        <taxon>Acidobacteriota</taxon>
        <taxon>Terriglobia</taxon>
        <taxon>Terriglobales</taxon>
        <taxon>Acidobacteriaceae</taxon>
        <taxon>Acidicapsa</taxon>
    </lineage>
</organism>